<dbReference type="PANTHER" id="PTHR42877">
    <property type="entry name" value="L-ORNITHINE N(5)-MONOOXYGENASE-RELATED"/>
    <property type="match status" value="1"/>
</dbReference>
<dbReference type="PANTHER" id="PTHR42877:SF2">
    <property type="entry name" value="FAD_NAD(P)-BINDING DOMAIN-CONTAINING PROTEIN"/>
    <property type="match status" value="1"/>
</dbReference>
<sequence length="596" mass="67330">MAGAYMNDGPSVEDLYAQDPTVVLNGTLADEANGPVPDPFERYGQPLPPQWIPLYKKPMHTPTRKLRMCVIGASVSAMNLAYKVYHEYKMDQEGLVELCFYEANDDMGGTWLVNTYPGVACDVPAHIYTFPFEPNPDWSAFYASGREIWEYFKRTVDKYDLARDVKCGHRVEKAEFDEDQGKWNLEMGTKDGKVHDNCDILVSATGFLSKWRWPSIEGLHDFKGHLCHSAVWDKAFDGTDKRIGIIGNGSSAIQILPQVVDKAAHLTNFIRRPTYITPGLGSSVIGGQIQYHYTGDEKRRFREDPAELKRYRKKIQAGSNKAFDMFVKHSSAQEDGRTQTAEMMKQKLGGNEELARKLTPEYEVGCRRATPGPGYLEAFTRENVSLVTDPIERVEATGIRTSDGTLHELDAIVCATGFDVSHRPPWPLIGRNGVTLAEAWKDEPTSYLSLAAAGFPNFMMFSGPNAPVGHGSLMAGLGWCADWMCQWVRKMAEEDIKWIDPRPEVVDEFNAYADEIMQTLVWSGGCQSWYKGHRVDGKVTAVWAGSAIGFREMIERIRPDDFEIRYRSKNRFRFMGNGRTKIEYDPKADLAFYLHK</sequence>
<evidence type="ECO:0000313" key="6">
    <source>
        <dbReference type="Proteomes" id="UP000309340"/>
    </source>
</evidence>
<dbReference type="OrthoDB" id="74360at2759"/>
<evidence type="ECO:0000313" key="5">
    <source>
        <dbReference type="EMBL" id="TKA68061.1"/>
    </source>
</evidence>
<organism evidence="5 6">
    <name type="scientific">Friedmanniomyces simplex</name>
    <dbReference type="NCBI Taxonomy" id="329884"/>
    <lineage>
        <taxon>Eukaryota</taxon>
        <taxon>Fungi</taxon>
        <taxon>Dikarya</taxon>
        <taxon>Ascomycota</taxon>
        <taxon>Pezizomycotina</taxon>
        <taxon>Dothideomycetes</taxon>
        <taxon>Dothideomycetidae</taxon>
        <taxon>Mycosphaerellales</taxon>
        <taxon>Teratosphaeriaceae</taxon>
        <taxon>Friedmanniomyces</taxon>
    </lineage>
</organism>
<dbReference type="GO" id="GO:0050660">
    <property type="term" value="F:flavin adenine dinucleotide binding"/>
    <property type="evidence" value="ECO:0007669"/>
    <property type="project" value="InterPro"/>
</dbReference>
<comment type="similarity">
    <text evidence="1">Belongs to the FAD-binding monooxygenase family.</text>
</comment>
<comment type="caution">
    <text evidence="5">The sequence shown here is derived from an EMBL/GenBank/DDBJ whole genome shotgun (WGS) entry which is preliminary data.</text>
</comment>
<keyword evidence="4" id="KW-0560">Oxidoreductase</keyword>
<dbReference type="InterPro" id="IPR020946">
    <property type="entry name" value="Flavin_mOase-like"/>
</dbReference>
<dbReference type="AlphaFoldDB" id="A0A4U0WXD7"/>
<keyword evidence="6" id="KW-1185">Reference proteome</keyword>
<evidence type="ECO:0008006" key="7">
    <source>
        <dbReference type="Google" id="ProtNLM"/>
    </source>
</evidence>
<dbReference type="EMBL" id="NAJQ01000534">
    <property type="protein sequence ID" value="TKA68061.1"/>
    <property type="molecule type" value="Genomic_DNA"/>
</dbReference>
<name>A0A4U0WXD7_9PEZI</name>
<dbReference type="InterPro" id="IPR051209">
    <property type="entry name" value="FAD-bind_Monooxygenase_sf"/>
</dbReference>
<proteinExistence type="inferred from homology"/>
<gene>
    <name evidence="5" type="ORF">B0A55_07459</name>
</gene>
<protein>
    <recommendedName>
        <fullName evidence="7">Sterigmatocystin biosynthesis monooxygenase stcW</fullName>
    </recommendedName>
</protein>
<keyword evidence="2" id="KW-0285">Flavoprotein</keyword>
<accession>A0A4U0WXD7</accession>
<dbReference type="SUPFAM" id="SSF51905">
    <property type="entry name" value="FAD/NAD(P)-binding domain"/>
    <property type="match status" value="3"/>
</dbReference>
<dbReference type="Gene3D" id="3.50.50.60">
    <property type="entry name" value="FAD/NAD(P)-binding domain"/>
    <property type="match status" value="2"/>
</dbReference>
<dbReference type="InterPro" id="IPR036188">
    <property type="entry name" value="FAD/NAD-bd_sf"/>
</dbReference>
<dbReference type="Pfam" id="PF00743">
    <property type="entry name" value="FMO-like"/>
    <property type="match status" value="1"/>
</dbReference>
<dbReference type="GO" id="GO:0004499">
    <property type="term" value="F:N,N-dimethylaniline monooxygenase activity"/>
    <property type="evidence" value="ECO:0007669"/>
    <property type="project" value="InterPro"/>
</dbReference>
<dbReference type="GO" id="GO:0050661">
    <property type="term" value="F:NADP binding"/>
    <property type="evidence" value="ECO:0007669"/>
    <property type="project" value="InterPro"/>
</dbReference>
<keyword evidence="3" id="KW-0274">FAD</keyword>
<reference evidence="5 6" key="1">
    <citation type="submission" date="2017-03" db="EMBL/GenBank/DDBJ databases">
        <title>Genomes of endolithic fungi from Antarctica.</title>
        <authorList>
            <person name="Coleine C."/>
            <person name="Masonjones S."/>
            <person name="Stajich J.E."/>
        </authorList>
    </citation>
    <scope>NUCLEOTIDE SEQUENCE [LARGE SCALE GENOMIC DNA]</scope>
    <source>
        <strain evidence="5 6">CCFEE 5184</strain>
    </source>
</reference>
<evidence type="ECO:0000256" key="3">
    <source>
        <dbReference type="ARBA" id="ARBA00022827"/>
    </source>
</evidence>
<dbReference type="Proteomes" id="UP000309340">
    <property type="component" value="Unassembled WGS sequence"/>
</dbReference>
<evidence type="ECO:0000256" key="2">
    <source>
        <dbReference type="ARBA" id="ARBA00022630"/>
    </source>
</evidence>
<evidence type="ECO:0000256" key="1">
    <source>
        <dbReference type="ARBA" id="ARBA00010139"/>
    </source>
</evidence>
<evidence type="ECO:0000256" key="4">
    <source>
        <dbReference type="ARBA" id="ARBA00023002"/>
    </source>
</evidence>